<dbReference type="Gene3D" id="3.30.870.10">
    <property type="entry name" value="Endonuclease Chain A"/>
    <property type="match status" value="3"/>
</dbReference>
<dbReference type="AlphaFoldDB" id="A0A484M1A9"/>
<dbReference type="Pfam" id="PF12357">
    <property type="entry name" value="PLD_C"/>
    <property type="match status" value="1"/>
</dbReference>
<protein>
    <recommendedName>
        <fullName evidence="4 11">Phospholipase D</fullName>
        <ecNumber evidence="4 11">3.1.4.4</ecNumber>
    </recommendedName>
</protein>
<dbReference type="GO" id="GO:0004630">
    <property type="term" value="F:phospholipase D activity"/>
    <property type="evidence" value="ECO:0007669"/>
    <property type="project" value="UniProtKB-EC"/>
</dbReference>
<reference evidence="14 15" key="1">
    <citation type="submission" date="2018-04" db="EMBL/GenBank/DDBJ databases">
        <authorList>
            <person name="Vogel A."/>
        </authorList>
    </citation>
    <scope>NUCLEOTIDE SEQUENCE [LARGE SCALE GENOMIC DNA]</scope>
</reference>
<gene>
    <name evidence="14" type="ORF">CCAM_LOCUS24123</name>
</gene>
<dbReference type="Gene3D" id="2.60.40.150">
    <property type="entry name" value="C2 domain"/>
    <property type="match status" value="1"/>
</dbReference>
<dbReference type="PIRSF" id="PIRSF036470">
    <property type="entry name" value="PLD_plant"/>
    <property type="match status" value="1"/>
</dbReference>
<dbReference type="EC" id="3.1.4.4" evidence="4 11"/>
<evidence type="ECO:0000256" key="7">
    <source>
        <dbReference type="ARBA" id="ARBA00022801"/>
    </source>
</evidence>
<keyword evidence="6" id="KW-0677">Repeat</keyword>
<keyword evidence="15" id="KW-1185">Reference proteome</keyword>
<dbReference type="InterPro" id="IPR035892">
    <property type="entry name" value="C2_domain_sf"/>
</dbReference>
<evidence type="ECO:0000256" key="3">
    <source>
        <dbReference type="ARBA" id="ARBA00010683"/>
    </source>
</evidence>
<keyword evidence="7 11" id="KW-0378">Hydrolase</keyword>
<evidence type="ECO:0000256" key="4">
    <source>
        <dbReference type="ARBA" id="ARBA00012027"/>
    </source>
</evidence>
<dbReference type="Pfam" id="PF00614">
    <property type="entry name" value="PLDc"/>
    <property type="match status" value="1"/>
</dbReference>
<dbReference type="SUPFAM" id="SSF49562">
    <property type="entry name" value="C2 domain (Calcium/lipid-binding domain, CaLB)"/>
    <property type="match status" value="1"/>
</dbReference>
<dbReference type="GO" id="GO:0005886">
    <property type="term" value="C:plasma membrane"/>
    <property type="evidence" value="ECO:0007669"/>
    <property type="project" value="TreeGrafter"/>
</dbReference>
<dbReference type="PANTHER" id="PTHR18896:SF169">
    <property type="entry name" value="PHOSPHOLIPASE D"/>
    <property type="match status" value="1"/>
</dbReference>
<dbReference type="InterPro" id="IPR001736">
    <property type="entry name" value="PLipase_D/transphosphatidylase"/>
</dbReference>
<dbReference type="PROSITE" id="PS50004">
    <property type="entry name" value="C2"/>
    <property type="match status" value="1"/>
</dbReference>
<dbReference type="InterPro" id="IPR024632">
    <property type="entry name" value="PLipase_D_C"/>
</dbReference>
<evidence type="ECO:0000256" key="5">
    <source>
        <dbReference type="ARBA" id="ARBA00022723"/>
    </source>
</evidence>
<comment type="similarity">
    <text evidence="3 11">Belongs to the phospholipase D family. C2-PLD subfamily.</text>
</comment>
<accession>A0A484M1A9</accession>
<dbReference type="EMBL" id="OOIL02002358">
    <property type="protein sequence ID" value="VFQ82347.1"/>
    <property type="molecule type" value="Genomic_DNA"/>
</dbReference>
<evidence type="ECO:0000256" key="9">
    <source>
        <dbReference type="ARBA" id="ARBA00022963"/>
    </source>
</evidence>
<dbReference type="OrthoDB" id="14911at2759"/>
<evidence type="ECO:0000256" key="11">
    <source>
        <dbReference type="PIRNR" id="PIRNR036470"/>
    </source>
</evidence>
<evidence type="ECO:0000313" key="14">
    <source>
        <dbReference type="EMBL" id="VFQ82347.1"/>
    </source>
</evidence>
<evidence type="ECO:0000259" key="12">
    <source>
        <dbReference type="PROSITE" id="PS50004"/>
    </source>
</evidence>
<dbReference type="Proteomes" id="UP000595140">
    <property type="component" value="Unassembled WGS sequence"/>
</dbReference>
<dbReference type="InterPro" id="IPR015679">
    <property type="entry name" value="PLipase_D_fam"/>
</dbReference>
<keyword evidence="10" id="KW-0443">Lipid metabolism</keyword>
<comment type="catalytic activity">
    <reaction evidence="1 11">
        <text>a 1,2-diacyl-sn-glycero-3-phosphocholine + H2O = a 1,2-diacyl-sn-glycero-3-phosphate + choline + H(+)</text>
        <dbReference type="Rhea" id="RHEA:14445"/>
        <dbReference type="ChEBI" id="CHEBI:15354"/>
        <dbReference type="ChEBI" id="CHEBI:15377"/>
        <dbReference type="ChEBI" id="CHEBI:15378"/>
        <dbReference type="ChEBI" id="CHEBI:57643"/>
        <dbReference type="ChEBI" id="CHEBI:58608"/>
        <dbReference type="EC" id="3.1.4.4"/>
    </reaction>
</comment>
<name>A0A484M1A9_9ASTE</name>
<evidence type="ECO:0000256" key="6">
    <source>
        <dbReference type="ARBA" id="ARBA00022737"/>
    </source>
</evidence>
<keyword evidence="5" id="KW-0479">Metal-binding</keyword>
<dbReference type="InterPro" id="IPR011402">
    <property type="entry name" value="PLipase_D_pln"/>
</dbReference>
<dbReference type="SMART" id="SM00155">
    <property type="entry name" value="PLDc"/>
    <property type="match status" value="2"/>
</dbReference>
<keyword evidence="8 11" id="KW-0106">Calcium</keyword>
<feature type="domain" description="PLD phosphodiesterase" evidence="13">
    <location>
        <begin position="769"/>
        <end position="796"/>
    </location>
</feature>
<dbReference type="SUPFAM" id="SSF56024">
    <property type="entry name" value="Phospholipase D/nuclease"/>
    <property type="match status" value="3"/>
</dbReference>
<evidence type="ECO:0000256" key="8">
    <source>
        <dbReference type="ARBA" id="ARBA00022837"/>
    </source>
</evidence>
<evidence type="ECO:0000256" key="10">
    <source>
        <dbReference type="ARBA" id="ARBA00023098"/>
    </source>
</evidence>
<proteinExistence type="inferred from homology"/>
<comment type="function">
    <text evidence="11">Hydrolyzes glycerol-phospholipids at the terminal phosphodiesteric bond.</text>
</comment>
<evidence type="ECO:0000256" key="1">
    <source>
        <dbReference type="ARBA" id="ARBA00000798"/>
    </source>
</evidence>
<evidence type="ECO:0000259" key="13">
    <source>
        <dbReference type="PROSITE" id="PS50035"/>
    </source>
</evidence>
<evidence type="ECO:0000256" key="2">
    <source>
        <dbReference type="ARBA" id="ARBA00001913"/>
    </source>
</evidence>
<dbReference type="PROSITE" id="PS50035">
    <property type="entry name" value="PLD"/>
    <property type="match status" value="1"/>
</dbReference>
<sequence length="926" mass="104717">MEAQLLHGTLFATIYEVDRIPSGFCPTRCCVGFPQIGSDRFYATIDLDKARVGRTQLTTTSKPCFSSALHKQNRAPKKKPSNPTWNQDFRIYCAHKVSHVIFTVKYDDPVGAKLVGRARLWAAELMAPARKGAVVDRWLPILDGDGSPVRGNSRIHVRLKFSSVEDDEQWSKGILKPGFNGVPDTYFDQRENCQVTLYADAHSLSDEKIGGKLPPGRCWEDIFEAIQSAKHLIYIAGWSIYAKIRLVRDPARQKADGDMILGDLLKRKAGEGVKVLLLVWDDRTSDEFFKKQGVMATHDEETASFFRGSGVRCLLCPRNFSSAVAQGVQASARTTLFTHHQKTVIADYGFLQDDGGEKKEQKRGIVSFLGGIDLCDGRYDTQEHSLFRKLDKDDFHQPNFAGASYRKGAEKKEQKRGIVSFLGGIDLCDGRYDTQEHSLFRKLDKDDFHQPNFAGASYRKGGPREPWHDIHCRLEGEAAWDVLYNFEQRWKKAEKNAWQSRTTGTVSETGRGSGNMNLSKFSKFYKGFGNRAQKDVSGTGNRADRKDETAMFSLEELRRFTVPPSSIPANPNDPERWSVQIFRSIDGNDAADFPEDPREARKCGLVTGKSNITDRSIQDAYINAIRRAKNFIYIENQYFVGSSYGWGRDGDNATGALHLVPKEISLKIASKIEAKERFTAYVVIPMWPEGVPESESVQAILDWQRRTMEMMYTDIAEALKAHNVSADPREYLTFFCLGNREVRDSDEYTPPEKPDSGTNYARAQQSRRFMIYVHSKLMIVDDDYIIIGSANINQRSMDGSRDSEIAMGGYQSMHLTHDNQPARGKIFDFRMALWGEHTSRVEDLFSHPEHPKCIQRVNAIAEENWRFYVSDAEPLLEDIPGHLLTYPIQISEEGKVGARPGFENFPDTKARVLGTRSTYLPPILTT</sequence>
<keyword evidence="9 11" id="KW-0442">Lipid degradation</keyword>
<dbReference type="InterPro" id="IPR000008">
    <property type="entry name" value="C2_dom"/>
</dbReference>
<dbReference type="GO" id="GO:0009395">
    <property type="term" value="P:phospholipid catabolic process"/>
    <property type="evidence" value="ECO:0007669"/>
    <property type="project" value="TreeGrafter"/>
</dbReference>
<dbReference type="GO" id="GO:0046470">
    <property type="term" value="P:phosphatidylcholine metabolic process"/>
    <property type="evidence" value="ECO:0007669"/>
    <property type="project" value="InterPro"/>
</dbReference>
<dbReference type="PANTHER" id="PTHR18896">
    <property type="entry name" value="PHOSPHOLIPASE D"/>
    <property type="match status" value="1"/>
</dbReference>
<comment type="cofactor">
    <cofactor evidence="2 11">
        <name>Ca(2+)</name>
        <dbReference type="ChEBI" id="CHEBI:29108"/>
    </cofactor>
</comment>
<evidence type="ECO:0000313" key="15">
    <source>
        <dbReference type="Proteomes" id="UP000595140"/>
    </source>
</evidence>
<feature type="domain" description="C2" evidence="12">
    <location>
        <begin position="1"/>
        <end position="139"/>
    </location>
</feature>
<dbReference type="GO" id="GO:0005509">
    <property type="term" value="F:calcium ion binding"/>
    <property type="evidence" value="ECO:0007669"/>
    <property type="project" value="InterPro"/>
</dbReference>
<organism evidence="14 15">
    <name type="scientific">Cuscuta campestris</name>
    <dbReference type="NCBI Taxonomy" id="132261"/>
    <lineage>
        <taxon>Eukaryota</taxon>
        <taxon>Viridiplantae</taxon>
        <taxon>Streptophyta</taxon>
        <taxon>Embryophyta</taxon>
        <taxon>Tracheophyta</taxon>
        <taxon>Spermatophyta</taxon>
        <taxon>Magnoliopsida</taxon>
        <taxon>eudicotyledons</taxon>
        <taxon>Gunneridae</taxon>
        <taxon>Pentapetalae</taxon>
        <taxon>asterids</taxon>
        <taxon>lamiids</taxon>
        <taxon>Solanales</taxon>
        <taxon>Convolvulaceae</taxon>
        <taxon>Cuscuteae</taxon>
        <taxon>Cuscuta</taxon>
        <taxon>Cuscuta subgen. Grammica</taxon>
        <taxon>Cuscuta sect. Cleistogrammica</taxon>
    </lineage>
</organism>